<dbReference type="Pfam" id="PF14213">
    <property type="entry name" value="DUF4325"/>
    <property type="match status" value="1"/>
</dbReference>
<dbReference type="EMBL" id="JABEPP010000003">
    <property type="protein sequence ID" value="NNM72897.1"/>
    <property type="molecule type" value="Genomic_DNA"/>
</dbReference>
<evidence type="ECO:0000313" key="2">
    <source>
        <dbReference type="EMBL" id="NNM72897.1"/>
    </source>
</evidence>
<dbReference type="Proteomes" id="UP000564885">
    <property type="component" value="Unassembled WGS sequence"/>
</dbReference>
<name>A0A849IA64_9HYPH</name>
<evidence type="ECO:0000259" key="1">
    <source>
        <dbReference type="Pfam" id="PF14213"/>
    </source>
</evidence>
<dbReference type="RefSeq" id="WP_171218412.1">
    <property type="nucleotide sequence ID" value="NZ_JABEPP010000003.1"/>
</dbReference>
<comment type="caution">
    <text evidence="2">The sequence shown here is derived from an EMBL/GenBank/DDBJ whole genome shotgun (WGS) entry which is preliminary data.</text>
</comment>
<sequence>MFRTVDNHLFFSEHVGGDVLPVCAAMHNLTHKQLHNEITLDFTSATSFDAAFMVALSTIARSYRGDMVHFDIILPRNTTQARLLRNANWLHLISPEKFEDRTTANKNHFSAFQFLDVQQQDLAVVRCIDVLMQRVEGLHRNKLKALEWSLTEVTDNVLNHAASPVGGVVQAISRPTKHRVDFFVCDAGIGIPRSLRQGRPDIQDDTLAVKAAIEEGVTKNKTTNQGNGLFGTFKCCEVSGGEFEILTGNIRLTHSKTGLHVRRTTIPFHGTFIKASIDYSFDKLLEKALVFRGRPHDPAFDHVERFYQPHGEQIEVLVQTEFNSFGSREAGKLARTKIENLMDSGHTPIMFDFNGIHLISSSFADEVFGKLFAHLGPLRFGQLCQFRNVDSTVQTLIDRAISQRMRV</sequence>
<organism evidence="2 3">
    <name type="scientific">Enterovirga aerilata</name>
    <dbReference type="NCBI Taxonomy" id="2730920"/>
    <lineage>
        <taxon>Bacteria</taxon>
        <taxon>Pseudomonadati</taxon>
        <taxon>Pseudomonadota</taxon>
        <taxon>Alphaproteobacteria</taxon>
        <taxon>Hyphomicrobiales</taxon>
        <taxon>Methylobacteriaceae</taxon>
        <taxon>Enterovirga</taxon>
    </lineage>
</organism>
<reference evidence="2 3" key="1">
    <citation type="submission" date="2020-04" db="EMBL/GenBank/DDBJ databases">
        <title>Enterovirga sp. isolate from soil.</title>
        <authorList>
            <person name="Chea S."/>
            <person name="Kim D.-U."/>
        </authorList>
    </citation>
    <scope>NUCLEOTIDE SEQUENCE [LARGE SCALE GENOMIC DNA]</scope>
    <source>
        <strain evidence="2 3">DB1703</strain>
    </source>
</reference>
<gene>
    <name evidence="2" type="ORF">HJG44_10965</name>
</gene>
<accession>A0A849IA64</accession>
<feature type="domain" description="DUF4325" evidence="1">
    <location>
        <begin position="335"/>
        <end position="393"/>
    </location>
</feature>
<proteinExistence type="predicted"/>
<dbReference type="InterPro" id="IPR036890">
    <property type="entry name" value="HATPase_C_sf"/>
</dbReference>
<keyword evidence="3" id="KW-1185">Reference proteome</keyword>
<protein>
    <submittedName>
        <fullName evidence="2">DUF4325 domain-containing protein</fullName>
    </submittedName>
</protein>
<dbReference type="InterPro" id="IPR025474">
    <property type="entry name" value="DUF4325"/>
</dbReference>
<dbReference type="SUPFAM" id="SSF55874">
    <property type="entry name" value="ATPase domain of HSP90 chaperone/DNA topoisomerase II/histidine kinase"/>
    <property type="match status" value="1"/>
</dbReference>
<evidence type="ECO:0000313" key="3">
    <source>
        <dbReference type="Proteomes" id="UP000564885"/>
    </source>
</evidence>
<dbReference type="AlphaFoldDB" id="A0A849IA64"/>